<feature type="region of interest" description="Disordered" evidence="1">
    <location>
        <begin position="36"/>
        <end position="55"/>
    </location>
</feature>
<organism evidence="2 3">
    <name type="scientific">Cuscuta campestris</name>
    <dbReference type="NCBI Taxonomy" id="132261"/>
    <lineage>
        <taxon>Eukaryota</taxon>
        <taxon>Viridiplantae</taxon>
        <taxon>Streptophyta</taxon>
        <taxon>Embryophyta</taxon>
        <taxon>Tracheophyta</taxon>
        <taxon>Spermatophyta</taxon>
        <taxon>Magnoliopsida</taxon>
        <taxon>eudicotyledons</taxon>
        <taxon>Gunneridae</taxon>
        <taxon>Pentapetalae</taxon>
        <taxon>asterids</taxon>
        <taxon>lamiids</taxon>
        <taxon>Solanales</taxon>
        <taxon>Convolvulaceae</taxon>
        <taxon>Cuscuteae</taxon>
        <taxon>Cuscuta</taxon>
        <taxon>Cuscuta subgen. Grammica</taxon>
        <taxon>Cuscuta sect. Cleistogrammica</taxon>
    </lineage>
</organism>
<sequence length="187" mass="20540">MLRTFQAYPSTLVSRSAGPSLSVVLTALAAAAASVSPRRARSLDRQPSSRASPLPRCAAPALDALAAAALDRVPSPPLATAATRPPVFPAGPLCHEFQAPIRFPRRTGMISRLQQFSKSEMWGKHLLPELKELRLLQKGSNTVSLRFLWLISKMMRRPIERSVSERRMFKENLSLPTSGGWISLQIS</sequence>
<accession>A0A484KF12</accession>
<gene>
    <name evidence="2" type="ORF">CCAM_LOCUS5254</name>
</gene>
<evidence type="ECO:0000313" key="2">
    <source>
        <dbReference type="EMBL" id="VFQ63478.1"/>
    </source>
</evidence>
<keyword evidence="3" id="KW-1185">Reference proteome</keyword>
<proteinExistence type="predicted"/>
<dbReference type="Proteomes" id="UP000595140">
    <property type="component" value="Unassembled WGS sequence"/>
</dbReference>
<evidence type="ECO:0000313" key="3">
    <source>
        <dbReference type="Proteomes" id="UP000595140"/>
    </source>
</evidence>
<evidence type="ECO:0000256" key="1">
    <source>
        <dbReference type="SAM" id="MobiDB-lite"/>
    </source>
</evidence>
<reference evidence="2 3" key="1">
    <citation type="submission" date="2018-04" db="EMBL/GenBank/DDBJ databases">
        <authorList>
            <person name="Vogel A."/>
        </authorList>
    </citation>
    <scope>NUCLEOTIDE SEQUENCE [LARGE SCALE GENOMIC DNA]</scope>
</reference>
<protein>
    <submittedName>
        <fullName evidence="2">Uncharacterized protein</fullName>
    </submittedName>
</protein>
<dbReference type="AlphaFoldDB" id="A0A484KF12"/>
<dbReference type="EMBL" id="OOIL02000294">
    <property type="protein sequence ID" value="VFQ63478.1"/>
    <property type="molecule type" value="Genomic_DNA"/>
</dbReference>
<name>A0A484KF12_9ASTE</name>